<gene>
    <name evidence="3" type="ORF">DSM112329_04025</name>
</gene>
<dbReference type="PANTHER" id="PTHR34183:SF1">
    <property type="entry name" value="ENDOLYTIC PEPTIDOGLYCAN TRANSGLYCOSYLASE RLPA"/>
    <property type="match status" value="1"/>
</dbReference>
<dbReference type="AlphaFoldDB" id="A0AAU7AZT0"/>
<accession>A0AAU7AZT0</accession>
<dbReference type="PANTHER" id="PTHR34183">
    <property type="entry name" value="ENDOLYTIC PEPTIDOGLYCAN TRANSGLYCOSYLASE RLPA"/>
    <property type="match status" value="1"/>
</dbReference>
<evidence type="ECO:0000256" key="1">
    <source>
        <dbReference type="SAM" id="SignalP"/>
    </source>
</evidence>
<dbReference type="SUPFAM" id="SSF50685">
    <property type="entry name" value="Barwin-like endoglucanases"/>
    <property type="match status" value="1"/>
</dbReference>
<dbReference type="InterPro" id="IPR036908">
    <property type="entry name" value="RlpA-like_sf"/>
</dbReference>
<keyword evidence="1" id="KW-0732">Signal</keyword>
<reference evidence="3" key="1">
    <citation type="submission" date="2022-12" db="EMBL/GenBank/DDBJ databases">
        <title>Paraconexibacter alkalitolerans sp. nov. and Baekduia alba sp. nov., isolated from soil and emended description of the genera Paraconexibacter (Chun et al., 2020) and Baekduia (An et al., 2020).</title>
        <authorList>
            <person name="Vieira S."/>
            <person name="Huber K.J."/>
            <person name="Geppert A."/>
            <person name="Wolf J."/>
            <person name="Neumann-Schaal M."/>
            <person name="Muesken M."/>
            <person name="Overmann J."/>
        </authorList>
    </citation>
    <scope>NUCLEOTIDE SEQUENCE</scope>
    <source>
        <strain evidence="3">AEG42_29</strain>
    </source>
</reference>
<dbReference type="RefSeq" id="WP_354698351.1">
    <property type="nucleotide sequence ID" value="NZ_CP114014.1"/>
</dbReference>
<dbReference type="CDD" id="cd22268">
    <property type="entry name" value="DPBB_RlpA-like"/>
    <property type="match status" value="1"/>
</dbReference>
<feature type="signal peptide" evidence="1">
    <location>
        <begin position="1"/>
        <end position="26"/>
    </location>
</feature>
<feature type="chain" id="PRO_5043997415" evidence="1">
    <location>
        <begin position="27"/>
        <end position="246"/>
    </location>
</feature>
<organism evidence="3">
    <name type="scientific">Paraconexibacter sp. AEG42_29</name>
    <dbReference type="NCBI Taxonomy" id="2997339"/>
    <lineage>
        <taxon>Bacteria</taxon>
        <taxon>Bacillati</taxon>
        <taxon>Actinomycetota</taxon>
        <taxon>Thermoleophilia</taxon>
        <taxon>Solirubrobacterales</taxon>
        <taxon>Paraconexibacteraceae</taxon>
        <taxon>Paraconexibacter</taxon>
    </lineage>
</organism>
<dbReference type="EMBL" id="CP114014">
    <property type="protein sequence ID" value="XAY07145.1"/>
    <property type="molecule type" value="Genomic_DNA"/>
</dbReference>
<dbReference type="InterPro" id="IPR009009">
    <property type="entry name" value="RlpA-like_DPBB"/>
</dbReference>
<evidence type="ECO:0000259" key="2">
    <source>
        <dbReference type="Pfam" id="PF03330"/>
    </source>
</evidence>
<evidence type="ECO:0000313" key="3">
    <source>
        <dbReference type="EMBL" id="XAY07145.1"/>
    </source>
</evidence>
<protein>
    <submittedName>
        <fullName evidence="3">Lipoprotein</fullName>
    </submittedName>
</protein>
<dbReference type="Gene3D" id="2.40.40.10">
    <property type="entry name" value="RlpA-like domain"/>
    <property type="match status" value="1"/>
</dbReference>
<dbReference type="KEGG" id="parq:DSM112329_04025"/>
<proteinExistence type="predicted"/>
<name>A0AAU7AZT0_9ACTN</name>
<sequence length="246" mass="25327">MIRHSFARLGAVVAACTACAALPASAAAQSDGGLGFGSSTEATPAAGAAGTLVVRTAVYLGKTLRVDGTMAHGLANQPVLIQRQEKSGAWSRVATATTTAGGAFTARWKTDHIGRFPMRAIPRPATGTTVSAAALPATGVTPVTVYRARTATWYGPGFFGKRTACGQILRKSTLGVAHRTLPCGTQVAFYYKGRTVTVPVIDRGPFRDATIWDLTQAAARAIDFKGAETVGALRLPKATAVAAPAG</sequence>
<dbReference type="Pfam" id="PF03330">
    <property type="entry name" value="DPBB_1"/>
    <property type="match status" value="1"/>
</dbReference>
<keyword evidence="3" id="KW-0449">Lipoprotein</keyword>
<feature type="domain" description="RlpA-like protein double-psi beta-barrel" evidence="2">
    <location>
        <begin position="150"/>
        <end position="229"/>
    </location>
</feature>